<dbReference type="Proteomes" id="UP000886523">
    <property type="component" value="Unassembled WGS sequence"/>
</dbReference>
<dbReference type="AlphaFoldDB" id="A0A9P6B8K9"/>
<accession>A0A9P6B8K9</accession>
<organism evidence="2 3">
    <name type="scientific">Hydnum rufescens UP504</name>
    <dbReference type="NCBI Taxonomy" id="1448309"/>
    <lineage>
        <taxon>Eukaryota</taxon>
        <taxon>Fungi</taxon>
        <taxon>Dikarya</taxon>
        <taxon>Basidiomycota</taxon>
        <taxon>Agaricomycotina</taxon>
        <taxon>Agaricomycetes</taxon>
        <taxon>Cantharellales</taxon>
        <taxon>Hydnaceae</taxon>
        <taxon>Hydnum</taxon>
    </lineage>
</organism>
<comment type="caution">
    <text evidence="2">The sequence shown here is derived from an EMBL/GenBank/DDBJ whole genome shotgun (WGS) entry which is preliminary data.</text>
</comment>
<sequence length="154" mass="17071">MHHPEGWPCEKPRTTHRCRRGVVVLYKAATNEDQPKRNPSANDNPLRKSRTTTHQTKTRGRTPIPRTNHTPAEALPHKPHLGIQMKDPKCQPALAPPPQNGEVPSPTAPRYHTPLGQEAAKLLLCAAFEFFLLTIQAGAPEDDDPPQQQPAPSK</sequence>
<protein>
    <submittedName>
        <fullName evidence="2">Uncharacterized protein</fullName>
    </submittedName>
</protein>
<name>A0A9P6B8K9_9AGAM</name>
<feature type="region of interest" description="Disordered" evidence="1">
    <location>
        <begin position="27"/>
        <end position="111"/>
    </location>
</feature>
<reference evidence="2" key="1">
    <citation type="journal article" date="2020" name="Nat. Commun.">
        <title>Large-scale genome sequencing of mycorrhizal fungi provides insights into the early evolution of symbiotic traits.</title>
        <authorList>
            <person name="Miyauchi S."/>
            <person name="Kiss E."/>
            <person name="Kuo A."/>
            <person name="Drula E."/>
            <person name="Kohler A."/>
            <person name="Sanchez-Garcia M."/>
            <person name="Morin E."/>
            <person name="Andreopoulos B."/>
            <person name="Barry K.W."/>
            <person name="Bonito G."/>
            <person name="Buee M."/>
            <person name="Carver A."/>
            <person name="Chen C."/>
            <person name="Cichocki N."/>
            <person name="Clum A."/>
            <person name="Culley D."/>
            <person name="Crous P.W."/>
            <person name="Fauchery L."/>
            <person name="Girlanda M."/>
            <person name="Hayes R.D."/>
            <person name="Keri Z."/>
            <person name="LaButti K."/>
            <person name="Lipzen A."/>
            <person name="Lombard V."/>
            <person name="Magnuson J."/>
            <person name="Maillard F."/>
            <person name="Murat C."/>
            <person name="Nolan M."/>
            <person name="Ohm R.A."/>
            <person name="Pangilinan J."/>
            <person name="Pereira M.F."/>
            <person name="Perotto S."/>
            <person name="Peter M."/>
            <person name="Pfister S."/>
            <person name="Riley R."/>
            <person name="Sitrit Y."/>
            <person name="Stielow J.B."/>
            <person name="Szollosi G."/>
            <person name="Zifcakova L."/>
            <person name="Stursova M."/>
            <person name="Spatafora J.W."/>
            <person name="Tedersoo L."/>
            <person name="Vaario L.M."/>
            <person name="Yamada A."/>
            <person name="Yan M."/>
            <person name="Wang P."/>
            <person name="Xu J."/>
            <person name="Bruns T."/>
            <person name="Baldrian P."/>
            <person name="Vilgalys R."/>
            <person name="Dunand C."/>
            <person name="Henrissat B."/>
            <person name="Grigoriev I.V."/>
            <person name="Hibbett D."/>
            <person name="Nagy L.G."/>
            <person name="Martin F.M."/>
        </authorList>
    </citation>
    <scope>NUCLEOTIDE SEQUENCE</scope>
    <source>
        <strain evidence="2">UP504</strain>
    </source>
</reference>
<evidence type="ECO:0000313" key="3">
    <source>
        <dbReference type="Proteomes" id="UP000886523"/>
    </source>
</evidence>
<feature type="compositionally biased region" description="Basic residues" evidence="1">
    <location>
        <begin position="47"/>
        <end position="60"/>
    </location>
</feature>
<evidence type="ECO:0000256" key="1">
    <source>
        <dbReference type="SAM" id="MobiDB-lite"/>
    </source>
</evidence>
<gene>
    <name evidence="2" type="ORF">BS47DRAFT_1358114</name>
</gene>
<evidence type="ECO:0000313" key="2">
    <source>
        <dbReference type="EMBL" id="KAF9519509.1"/>
    </source>
</evidence>
<proteinExistence type="predicted"/>
<dbReference type="EMBL" id="MU128917">
    <property type="protein sequence ID" value="KAF9519509.1"/>
    <property type="molecule type" value="Genomic_DNA"/>
</dbReference>
<keyword evidence="3" id="KW-1185">Reference proteome</keyword>